<dbReference type="OrthoDB" id="5550281at2759"/>
<name>H2AMM6_KAZAF</name>
<gene>
    <name evidence="4" type="primary">KAFR0A01880</name>
    <name evidence="4" type="ORF">KAFR_0A01880</name>
</gene>
<dbReference type="AlphaFoldDB" id="H2AMM6"/>
<evidence type="ECO:0000256" key="1">
    <source>
        <dbReference type="ARBA" id="ARBA00023125"/>
    </source>
</evidence>
<feature type="DNA-binding region" description="HMG box" evidence="2">
    <location>
        <begin position="62"/>
        <end position="130"/>
    </location>
</feature>
<dbReference type="PANTHER" id="PTHR48112:SF22">
    <property type="entry name" value="MITOCHONDRIAL TRANSCRIPTION FACTOR A, ISOFORM B"/>
    <property type="match status" value="1"/>
</dbReference>
<protein>
    <recommendedName>
        <fullName evidence="3">HMG box domain-containing protein</fullName>
    </recommendedName>
</protein>
<dbReference type="InterPro" id="IPR050342">
    <property type="entry name" value="HMGB"/>
</dbReference>
<evidence type="ECO:0000256" key="2">
    <source>
        <dbReference type="PROSITE-ProRule" id="PRU00267"/>
    </source>
</evidence>
<dbReference type="STRING" id="1071382.H2AMM6"/>
<accession>H2AMM6</accession>
<dbReference type="Pfam" id="PF00505">
    <property type="entry name" value="HMG_box"/>
    <property type="match status" value="2"/>
</dbReference>
<feature type="domain" description="HMG box" evidence="3">
    <location>
        <begin position="136"/>
        <end position="204"/>
    </location>
</feature>
<keyword evidence="5" id="KW-1185">Reference proteome</keyword>
<organism evidence="4 5">
    <name type="scientific">Kazachstania africana (strain ATCC 22294 / BCRC 22015 / CBS 2517 / CECT 1963 / NBRC 1671 / NRRL Y-8276)</name>
    <name type="common">Yeast</name>
    <name type="synonym">Kluyveromyces africanus</name>
    <dbReference type="NCBI Taxonomy" id="1071382"/>
    <lineage>
        <taxon>Eukaryota</taxon>
        <taxon>Fungi</taxon>
        <taxon>Dikarya</taxon>
        <taxon>Ascomycota</taxon>
        <taxon>Saccharomycotina</taxon>
        <taxon>Saccharomycetes</taxon>
        <taxon>Saccharomycetales</taxon>
        <taxon>Saccharomycetaceae</taxon>
        <taxon>Kazachstania</taxon>
    </lineage>
</organism>
<dbReference type="GO" id="GO:0003677">
    <property type="term" value="F:DNA binding"/>
    <property type="evidence" value="ECO:0007669"/>
    <property type="project" value="UniProtKB-UniRule"/>
</dbReference>
<dbReference type="SUPFAM" id="SSF47095">
    <property type="entry name" value="HMG-box"/>
    <property type="match status" value="2"/>
</dbReference>
<dbReference type="CDD" id="cd22010">
    <property type="entry name" value="HMG-box_ABF2-like_rpt1"/>
    <property type="match status" value="1"/>
</dbReference>
<dbReference type="InParanoid" id="H2AMM6"/>
<proteinExistence type="predicted"/>
<feature type="domain" description="HMG box" evidence="3">
    <location>
        <begin position="62"/>
        <end position="130"/>
    </location>
</feature>
<dbReference type="GeneID" id="13886474"/>
<dbReference type="InterPro" id="IPR009071">
    <property type="entry name" value="HMG_box_dom"/>
</dbReference>
<keyword evidence="2" id="KW-0539">Nucleus</keyword>
<evidence type="ECO:0000259" key="3">
    <source>
        <dbReference type="PROSITE" id="PS50118"/>
    </source>
</evidence>
<evidence type="ECO:0000313" key="5">
    <source>
        <dbReference type="Proteomes" id="UP000005220"/>
    </source>
</evidence>
<dbReference type="FunCoup" id="H2AMM6">
    <property type="interactions" value="643"/>
</dbReference>
<dbReference type="RefSeq" id="XP_003954761.1">
    <property type="nucleotide sequence ID" value="XM_003954712.1"/>
</dbReference>
<dbReference type="PROSITE" id="PS50118">
    <property type="entry name" value="HMG_BOX_2"/>
    <property type="match status" value="2"/>
</dbReference>
<reference evidence="4 5" key="1">
    <citation type="journal article" date="2011" name="Proc. Natl. Acad. Sci. U.S.A.">
        <title>Evolutionary erosion of yeast sex chromosomes by mating-type switching accidents.</title>
        <authorList>
            <person name="Gordon J.L."/>
            <person name="Armisen D."/>
            <person name="Proux-Wera E."/>
            <person name="Oheigeartaigh S.S."/>
            <person name="Byrne K.P."/>
            <person name="Wolfe K.H."/>
        </authorList>
    </citation>
    <scope>NUCLEOTIDE SEQUENCE [LARGE SCALE GENOMIC DNA]</scope>
    <source>
        <strain evidence="5">ATCC 22294 / BCRC 22015 / CBS 2517 / CECT 1963 / NBRC 1671 / NRRL Y-8276</strain>
    </source>
</reference>
<dbReference type="KEGG" id="kaf:KAFR_0A01880"/>
<dbReference type="EMBL" id="HE650821">
    <property type="protein sequence ID" value="CCF55626.1"/>
    <property type="molecule type" value="Genomic_DNA"/>
</dbReference>
<evidence type="ECO:0000313" key="4">
    <source>
        <dbReference type="EMBL" id="CCF55626.1"/>
    </source>
</evidence>
<dbReference type="GO" id="GO:0005634">
    <property type="term" value="C:nucleus"/>
    <property type="evidence" value="ECO:0007669"/>
    <property type="project" value="UniProtKB-UniRule"/>
</dbReference>
<feature type="DNA-binding region" description="HMG box" evidence="2">
    <location>
        <begin position="136"/>
        <end position="204"/>
    </location>
</feature>
<dbReference type="SMART" id="SM00398">
    <property type="entry name" value="HMG"/>
    <property type="match status" value="2"/>
</dbReference>
<dbReference type="Gene3D" id="1.10.30.10">
    <property type="entry name" value="High mobility group box domain"/>
    <property type="match status" value="2"/>
</dbReference>
<dbReference type="HOGENOM" id="CLU_082854_2_0_1"/>
<dbReference type="eggNOG" id="KOG0381">
    <property type="taxonomic scope" value="Eukaryota"/>
</dbReference>
<keyword evidence="1 2" id="KW-0238">DNA-binding</keyword>
<dbReference type="Proteomes" id="UP000005220">
    <property type="component" value="Chromosome 1"/>
</dbReference>
<sequence>MLTQIITGNALNFIGINSLVKTTAISTNNILFRYLSTTKRSVKDKKLTLNQLKKQKLKENGPKRPSSAYFKYFMSIRDDLVRENPNAKVTEIAALGAKKWNTLNDFEKQSLRDKFTRELREYQVAKGRFIKQNLPPKKPLPPYVRFTQEIRDSIVRENPNLTFGEISQVISNKWSNLNNTEKEKYVNQYRHNLQDWNSKYLKFN</sequence>
<dbReference type="InterPro" id="IPR036910">
    <property type="entry name" value="HMG_box_dom_sf"/>
</dbReference>
<dbReference type="PANTHER" id="PTHR48112">
    <property type="entry name" value="HIGH MOBILITY GROUP PROTEIN DSP1"/>
    <property type="match status" value="1"/>
</dbReference>